<gene>
    <name evidence="10" type="ORF">L0M14_08530</name>
</gene>
<feature type="transmembrane region" description="Helical" evidence="7">
    <location>
        <begin position="132"/>
        <end position="149"/>
    </location>
</feature>
<dbReference type="RefSeq" id="WP_235121730.1">
    <property type="nucleotide sequence ID" value="NZ_CP090978.1"/>
</dbReference>
<dbReference type="SUPFAM" id="SSF90123">
    <property type="entry name" value="ABC transporter transmembrane region"/>
    <property type="match status" value="1"/>
</dbReference>
<dbReference type="PROSITE" id="PS50929">
    <property type="entry name" value="ABC_TM1F"/>
    <property type="match status" value="1"/>
</dbReference>
<evidence type="ECO:0000256" key="2">
    <source>
        <dbReference type="ARBA" id="ARBA00022692"/>
    </source>
</evidence>
<evidence type="ECO:0000256" key="6">
    <source>
        <dbReference type="ARBA" id="ARBA00023136"/>
    </source>
</evidence>
<organism evidence="10 11">
    <name type="scientific">Paenibacillus hexagrammi</name>
    <dbReference type="NCBI Taxonomy" id="2908839"/>
    <lineage>
        <taxon>Bacteria</taxon>
        <taxon>Bacillati</taxon>
        <taxon>Bacillota</taxon>
        <taxon>Bacilli</taxon>
        <taxon>Bacillales</taxon>
        <taxon>Paenibacillaceae</taxon>
        <taxon>Paenibacillus</taxon>
    </lineage>
</organism>
<reference evidence="10 11" key="1">
    <citation type="journal article" date="2024" name="Int. J. Syst. Evol. Microbiol.">
        <title>Paenibacillus hexagrammi sp. nov., a novel bacterium isolated from the gut content of Hexagrammos agrammus.</title>
        <authorList>
            <person name="Jung H.K."/>
            <person name="Kim D.G."/>
            <person name="Zin H."/>
            <person name="Park J."/>
            <person name="Jung H."/>
            <person name="Kim Y.O."/>
            <person name="Kong H.J."/>
            <person name="Kim J.W."/>
            <person name="Kim Y.S."/>
        </authorList>
    </citation>
    <scope>NUCLEOTIDE SEQUENCE [LARGE SCALE GENOMIC DNA]</scope>
    <source>
        <strain evidence="10 11">YPD9-1</strain>
    </source>
</reference>
<feature type="domain" description="ABC transporter" evidence="8">
    <location>
        <begin position="335"/>
        <end position="570"/>
    </location>
</feature>
<dbReference type="PANTHER" id="PTHR43394">
    <property type="entry name" value="ATP-DEPENDENT PERMEASE MDL1, MITOCHONDRIAL"/>
    <property type="match status" value="1"/>
</dbReference>
<dbReference type="SUPFAM" id="SSF52540">
    <property type="entry name" value="P-loop containing nucleoside triphosphate hydrolases"/>
    <property type="match status" value="1"/>
</dbReference>
<keyword evidence="6 7" id="KW-0472">Membrane</keyword>
<evidence type="ECO:0000313" key="10">
    <source>
        <dbReference type="EMBL" id="UJF35158.1"/>
    </source>
</evidence>
<evidence type="ECO:0000313" key="11">
    <source>
        <dbReference type="Proteomes" id="UP001649230"/>
    </source>
</evidence>
<dbReference type="InterPro" id="IPR003593">
    <property type="entry name" value="AAA+_ATPase"/>
</dbReference>
<keyword evidence="4 10" id="KW-0067">ATP-binding</keyword>
<sequence>MFTLFRLLKPYRLPLIAVIVLMLLQSLAQLYLPTLLSDIVDTGVVKGDVPFILKYGLYMLCVALGATVCVVIASYLLARSATGFGRDLRSKMFTHVESFSLGEFDKLSTSSLITRTTNDIAQVQQVIVMMRMFIGAPTMLIGGVIMAIYKDAQLSIVLISIIPILAFAIFAIMRKGIPLFKSLQVKIDKINLVLRENLTGIRVIRAFNRTGHEQAKFEKANLDYTQTAIKVNVIMSTMMPLMMLVFNLGVVVILWYGGIRIDHNQIEIGDLMAFIQYAMQIMFSMFMMTMIFVMIPRASASSVRINEVFATTSSISVNAGATNSSFGSSAGKGAVEFRHVTFSYPGAEQAAIRDISFRAEPGQVTAIIGGTGAGKSTLINLLLRFYDTTEGSIEVGGVPLNKLDLAQLREHIGYVPQKALLFSGTVADNIRFGKQDATEDEIRHAAQIAQASDFIGEMKDGYQSVLAQGGTNLSGGQKQRLSIARALARKPDIFVFDDSFSALDFKTDAKLRAALKAEIQEATMIIVAQRVSTIMDADQIIVLDEGSIMGIGTHQELLKTCSVYQEIVASQLSEEEIA</sequence>
<feature type="transmembrane region" description="Helical" evidence="7">
    <location>
        <begin position="52"/>
        <end position="78"/>
    </location>
</feature>
<name>A0ABY3SNW5_9BACL</name>
<keyword evidence="11" id="KW-1185">Reference proteome</keyword>
<feature type="transmembrane region" description="Helical" evidence="7">
    <location>
        <begin position="271"/>
        <end position="295"/>
    </location>
</feature>
<dbReference type="GO" id="GO:0005524">
    <property type="term" value="F:ATP binding"/>
    <property type="evidence" value="ECO:0007669"/>
    <property type="project" value="UniProtKB-KW"/>
</dbReference>
<dbReference type="Pfam" id="PF00005">
    <property type="entry name" value="ABC_tran"/>
    <property type="match status" value="1"/>
</dbReference>
<evidence type="ECO:0000256" key="3">
    <source>
        <dbReference type="ARBA" id="ARBA00022741"/>
    </source>
</evidence>
<evidence type="ECO:0000256" key="4">
    <source>
        <dbReference type="ARBA" id="ARBA00022840"/>
    </source>
</evidence>
<dbReference type="PROSITE" id="PS50893">
    <property type="entry name" value="ABC_TRANSPORTER_2"/>
    <property type="match status" value="1"/>
</dbReference>
<dbReference type="InterPro" id="IPR003439">
    <property type="entry name" value="ABC_transporter-like_ATP-bd"/>
</dbReference>
<feature type="transmembrane region" description="Helical" evidence="7">
    <location>
        <begin position="239"/>
        <end position="259"/>
    </location>
</feature>
<dbReference type="Pfam" id="PF00664">
    <property type="entry name" value="ABC_membrane"/>
    <property type="match status" value="1"/>
</dbReference>
<feature type="transmembrane region" description="Helical" evidence="7">
    <location>
        <begin position="155"/>
        <end position="173"/>
    </location>
</feature>
<dbReference type="Gene3D" id="1.20.1560.10">
    <property type="entry name" value="ABC transporter type 1, transmembrane domain"/>
    <property type="match status" value="1"/>
</dbReference>
<evidence type="ECO:0000256" key="1">
    <source>
        <dbReference type="ARBA" id="ARBA00004651"/>
    </source>
</evidence>
<dbReference type="Proteomes" id="UP001649230">
    <property type="component" value="Chromosome"/>
</dbReference>
<feature type="domain" description="ABC transmembrane type-1" evidence="9">
    <location>
        <begin position="16"/>
        <end position="297"/>
    </location>
</feature>
<dbReference type="EMBL" id="CP090978">
    <property type="protein sequence ID" value="UJF35158.1"/>
    <property type="molecule type" value="Genomic_DNA"/>
</dbReference>
<evidence type="ECO:0000256" key="7">
    <source>
        <dbReference type="SAM" id="Phobius"/>
    </source>
</evidence>
<comment type="subcellular location">
    <subcellularLocation>
        <location evidence="1">Cell membrane</location>
        <topology evidence="1">Multi-pass membrane protein</topology>
    </subcellularLocation>
</comment>
<dbReference type="PROSITE" id="PS00211">
    <property type="entry name" value="ABC_TRANSPORTER_1"/>
    <property type="match status" value="1"/>
</dbReference>
<evidence type="ECO:0000256" key="5">
    <source>
        <dbReference type="ARBA" id="ARBA00022989"/>
    </source>
</evidence>
<dbReference type="InterPro" id="IPR036640">
    <property type="entry name" value="ABC1_TM_sf"/>
</dbReference>
<keyword evidence="3" id="KW-0547">Nucleotide-binding</keyword>
<accession>A0ABY3SNW5</accession>
<dbReference type="InterPro" id="IPR027417">
    <property type="entry name" value="P-loop_NTPase"/>
</dbReference>
<keyword evidence="2 7" id="KW-0812">Transmembrane</keyword>
<dbReference type="Gene3D" id="3.40.50.300">
    <property type="entry name" value="P-loop containing nucleotide triphosphate hydrolases"/>
    <property type="match status" value="1"/>
</dbReference>
<proteinExistence type="predicted"/>
<dbReference type="PANTHER" id="PTHR43394:SF1">
    <property type="entry name" value="ATP-BINDING CASSETTE SUB-FAMILY B MEMBER 10, MITOCHONDRIAL"/>
    <property type="match status" value="1"/>
</dbReference>
<evidence type="ECO:0000259" key="8">
    <source>
        <dbReference type="PROSITE" id="PS50893"/>
    </source>
</evidence>
<dbReference type="InterPro" id="IPR011527">
    <property type="entry name" value="ABC1_TM_dom"/>
</dbReference>
<dbReference type="SMART" id="SM00382">
    <property type="entry name" value="AAA"/>
    <property type="match status" value="1"/>
</dbReference>
<dbReference type="InterPro" id="IPR039421">
    <property type="entry name" value="Type_1_exporter"/>
</dbReference>
<protein>
    <submittedName>
        <fullName evidence="10">ABC transporter ATP-binding protein/permease</fullName>
    </submittedName>
</protein>
<dbReference type="CDD" id="cd18548">
    <property type="entry name" value="ABC_6TM_Tm287_like"/>
    <property type="match status" value="1"/>
</dbReference>
<dbReference type="InterPro" id="IPR017871">
    <property type="entry name" value="ABC_transporter-like_CS"/>
</dbReference>
<keyword evidence="5 7" id="KW-1133">Transmembrane helix</keyword>
<evidence type="ECO:0000259" key="9">
    <source>
        <dbReference type="PROSITE" id="PS50929"/>
    </source>
</evidence>